<evidence type="ECO:0000256" key="8">
    <source>
        <dbReference type="ARBA" id="ARBA00047899"/>
    </source>
</evidence>
<accession>A0AAD9QZS0</accession>
<dbReference type="SMART" id="SM00537">
    <property type="entry name" value="DCX"/>
    <property type="match status" value="2"/>
</dbReference>
<reference evidence="14" key="1">
    <citation type="journal article" date="2023" name="G3 (Bethesda)">
        <title>Whole genome assembly and annotation of the endangered Caribbean coral Acropora cervicornis.</title>
        <authorList>
            <person name="Selwyn J.D."/>
            <person name="Vollmer S.V."/>
        </authorList>
    </citation>
    <scope>NUCLEOTIDE SEQUENCE</scope>
    <source>
        <strain evidence="14">K2</strain>
    </source>
</reference>
<dbReference type="PROSITE" id="PS50011">
    <property type="entry name" value="PROTEIN_KINASE_DOM"/>
    <property type="match status" value="1"/>
</dbReference>
<dbReference type="InterPro" id="IPR011009">
    <property type="entry name" value="Kinase-like_dom_sf"/>
</dbReference>
<dbReference type="Pfam" id="PF00069">
    <property type="entry name" value="Pkinase"/>
    <property type="match status" value="1"/>
</dbReference>
<dbReference type="AlphaFoldDB" id="A0AAD9QZS0"/>
<evidence type="ECO:0000256" key="10">
    <source>
        <dbReference type="PROSITE-ProRule" id="PRU10141"/>
    </source>
</evidence>
<dbReference type="Gene3D" id="3.30.200.20">
    <property type="entry name" value="Phosphorylase Kinase, domain 1"/>
    <property type="match status" value="1"/>
</dbReference>
<evidence type="ECO:0000256" key="1">
    <source>
        <dbReference type="ARBA" id="ARBA00005354"/>
    </source>
</evidence>
<dbReference type="Gene3D" id="3.10.20.230">
    <property type="entry name" value="Doublecortin domain"/>
    <property type="match status" value="2"/>
</dbReference>
<keyword evidence="6 14" id="KW-0418">Kinase</keyword>
<keyword evidence="4" id="KW-0808">Transferase</keyword>
<dbReference type="EC" id="2.7.11.1" evidence="2"/>
<dbReference type="PROSITE" id="PS00108">
    <property type="entry name" value="PROTEIN_KINASE_ST"/>
    <property type="match status" value="1"/>
</dbReference>
<evidence type="ECO:0000256" key="7">
    <source>
        <dbReference type="ARBA" id="ARBA00022840"/>
    </source>
</evidence>
<name>A0AAD9QZS0_ACRCE</name>
<protein>
    <recommendedName>
        <fullName evidence="2">non-specific serine/threonine protein kinase</fullName>
        <ecNumber evidence="2">2.7.11.1</ecNumber>
    </recommendedName>
</protein>
<dbReference type="CDD" id="cd14095">
    <property type="entry name" value="STKc_DCKL"/>
    <property type="match status" value="1"/>
</dbReference>
<evidence type="ECO:0000256" key="3">
    <source>
        <dbReference type="ARBA" id="ARBA00022527"/>
    </source>
</evidence>
<comment type="catalytic activity">
    <reaction evidence="9">
        <text>L-seryl-[protein] + ATP = O-phospho-L-seryl-[protein] + ADP + H(+)</text>
        <dbReference type="Rhea" id="RHEA:17989"/>
        <dbReference type="Rhea" id="RHEA-COMP:9863"/>
        <dbReference type="Rhea" id="RHEA-COMP:11604"/>
        <dbReference type="ChEBI" id="CHEBI:15378"/>
        <dbReference type="ChEBI" id="CHEBI:29999"/>
        <dbReference type="ChEBI" id="CHEBI:30616"/>
        <dbReference type="ChEBI" id="CHEBI:83421"/>
        <dbReference type="ChEBI" id="CHEBI:456216"/>
        <dbReference type="EC" id="2.7.11.1"/>
    </reaction>
</comment>
<dbReference type="InterPro" id="IPR036572">
    <property type="entry name" value="Doublecortin_dom_sf"/>
</dbReference>
<dbReference type="GO" id="GO:0035556">
    <property type="term" value="P:intracellular signal transduction"/>
    <property type="evidence" value="ECO:0007669"/>
    <property type="project" value="InterPro"/>
</dbReference>
<feature type="region of interest" description="Disordered" evidence="11">
    <location>
        <begin position="321"/>
        <end position="457"/>
    </location>
</feature>
<evidence type="ECO:0000256" key="6">
    <source>
        <dbReference type="ARBA" id="ARBA00022777"/>
    </source>
</evidence>
<reference evidence="14" key="2">
    <citation type="journal article" date="2023" name="Science">
        <title>Genomic signatures of disease resistance in endangered staghorn corals.</title>
        <authorList>
            <person name="Vollmer S.V."/>
            <person name="Selwyn J.D."/>
            <person name="Despard B.A."/>
            <person name="Roesel C.L."/>
        </authorList>
    </citation>
    <scope>NUCLEOTIDE SEQUENCE</scope>
    <source>
        <strain evidence="14">K2</strain>
    </source>
</reference>
<feature type="region of interest" description="Disordered" evidence="11">
    <location>
        <begin position="129"/>
        <end position="164"/>
    </location>
</feature>
<dbReference type="EMBL" id="JARQWQ010000008">
    <property type="protein sequence ID" value="KAK2570487.1"/>
    <property type="molecule type" value="Genomic_DNA"/>
</dbReference>
<organism evidence="14 15">
    <name type="scientific">Acropora cervicornis</name>
    <name type="common">Staghorn coral</name>
    <dbReference type="NCBI Taxonomy" id="6130"/>
    <lineage>
        <taxon>Eukaryota</taxon>
        <taxon>Metazoa</taxon>
        <taxon>Cnidaria</taxon>
        <taxon>Anthozoa</taxon>
        <taxon>Hexacorallia</taxon>
        <taxon>Scleractinia</taxon>
        <taxon>Astrocoeniina</taxon>
        <taxon>Acroporidae</taxon>
        <taxon>Acropora</taxon>
    </lineage>
</organism>
<feature type="domain" description="Doublecortin" evidence="13">
    <location>
        <begin position="171"/>
        <end position="258"/>
    </location>
</feature>
<keyword evidence="15" id="KW-1185">Reference proteome</keyword>
<evidence type="ECO:0000313" key="15">
    <source>
        <dbReference type="Proteomes" id="UP001249851"/>
    </source>
</evidence>
<dbReference type="Proteomes" id="UP001249851">
    <property type="component" value="Unassembled WGS sequence"/>
</dbReference>
<feature type="binding site" evidence="10">
    <location>
        <position position="508"/>
    </location>
    <ligand>
        <name>ATP</name>
        <dbReference type="ChEBI" id="CHEBI:30616"/>
    </ligand>
</feature>
<dbReference type="PANTHER" id="PTHR24347">
    <property type="entry name" value="SERINE/THREONINE-PROTEIN KINASE"/>
    <property type="match status" value="1"/>
</dbReference>
<evidence type="ECO:0000259" key="13">
    <source>
        <dbReference type="PROSITE" id="PS50309"/>
    </source>
</evidence>
<gene>
    <name evidence="14" type="ORF">P5673_005314</name>
</gene>
<evidence type="ECO:0000256" key="5">
    <source>
        <dbReference type="ARBA" id="ARBA00022741"/>
    </source>
</evidence>
<dbReference type="SMART" id="SM00220">
    <property type="entry name" value="S_TKc"/>
    <property type="match status" value="1"/>
</dbReference>
<dbReference type="InterPro" id="IPR008271">
    <property type="entry name" value="Ser/Thr_kinase_AS"/>
</dbReference>
<dbReference type="SUPFAM" id="SSF89837">
    <property type="entry name" value="Doublecortin (DC)"/>
    <property type="match status" value="2"/>
</dbReference>
<dbReference type="GO" id="GO:0004674">
    <property type="term" value="F:protein serine/threonine kinase activity"/>
    <property type="evidence" value="ECO:0007669"/>
    <property type="project" value="UniProtKB-KW"/>
</dbReference>
<dbReference type="InterPro" id="IPR000719">
    <property type="entry name" value="Prot_kinase_dom"/>
</dbReference>
<dbReference type="SUPFAM" id="SSF56112">
    <property type="entry name" value="Protein kinase-like (PK-like)"/>
    <property type="match status" value="1"/>
</dbReference>
<feature type="compositionally biased region" description="Polar residues" evidence="11">
    <location>
        <begin position="391"/>
        <end position="407"/>
    </location>
</feature>
<feature type="compositionally biased region" description="Basic and acidic residues" evidence="11">
    <location>
        <begin position="346"/>
        <end position="366"/>
    </location>
</feature>
<evidence type="ECO:0000256" key="4">
    <source>
        <dbReference type="ARBA" id="ARBA00022679"/>
    </source>
</evidence>
<dbReference type="FunFam" id="1.10.510.10:FF:000066">
    <property type="entry name" value="Serine/threonine-protein kinase DCLK1 isoform 2"/>
    <property type="match status" value="1"/>
</dbReference>
<dbReference type="InterPro" id="IPR003533">
    <property type="entry name" value="Doublecortin_dom"/>
</dbReference>
<dbReference type="Pfam" id="PF03607">
    <property type="entry name" value="DCX"/>
    <property type="match status" value="2"/>
</dbReference>
<dbReference type="PROSITE" id="PS50309">
    <property type="entry name" value="DC"/>
    <property type="match status" value="2"/>
</dbReference>
<dbReference type="InterPro" id="IPR017441">
    <property type="entry name" value="Protein_kinase_ATP_BS"/>
</dbReference>
<feature type="region of interest" description="Disordered" evidence="11">
    <location>
        <begin position="265"/>
        <end position="300"/>
    </location>
</feature>
<keyword evidence="5 10" id="KW-0547">Nucleotide-binding</keyword>
<keyword evidence="3" id="KW-0723">Serine/threonine-protein kinase</keyword>
<dbReference type="PROSITE" id="PS00107">
    <property type="entry name" value="PROTEIN_KINASE_ATP"/>
    <property type="match status" value="1"/>
</dbReference>
<feature type="compositionally biased region" description="Basic and acidic residues" evidence="11">
    <location>
        <begin position="145"/>
        <end position="157"/>
    </location>
</feature>
<feature type="domain" description="Doublecortin" evidence="13">
    <location>
        <begin position="23"/>
        <end position="108"/>
    </location>
</feature>
<dbReference type="Gene3D" id="1.10.510.10">
    <property type="entry name" value="Transferase(Phosphotransferase) domain 1"/>
    <property type="match status" value="1"/>
</dbReference>
<evidence type="ECO:0000259" key="12">
    <source>
        <dbReference type="PROSITE" id="PS50011"/>
    </source>
</evidence>
<dbReference type="GO" id="GO:0005524">
    <property type="term" value="F:ATP binding"/>
    <property type="evidence" value="ECO:0007669"/>
    <property type="project" value="UniProtKB-UniRule"/>
</dbReference>
<evidence type="ECO:0000256" key="11">
    <source>
        <dbReference type="SAM" id="MobiDB-lite"/>
    </source>
</evidence>
<evidence type="ECO:0000256" key="2">
    <source>
        <dbReference type="ARBA" id="ARBA00012513"/>
    </source>
</evidence>
<comment type="catalytic activity">
    <reaction evidence="8">
        <text>L-threonyl-[protein] + ATP = O-phospho-L-threonyl-[protein] + ADP + H(+)</text>
        <dbReference type="Rhea" id="RHEA:46608"/>
        <dbReference type="Rhea" id="RHEA-COMP:11060"/>
        <dbReference type="Rhea" id="RHEA-COMP:11605"/>
        <dbReference type="ChEBI" id="CHEBI:15378"/>
        <dbReference type="ChEBI" id="CHEBI:30013"/>
        <dbReference type="ChEBI" id="CHEBI:30616"/>
        <dbReference type="ChEBI" id="CHEBI:61977"/>
        <dbReference type="ChEBI" id="CHEBI:456216"/>
        <dbReference type="EC" id="2.7.11.1"/>
    </reaction>
</comment>
<comment type="caution">
    <text evidence="14">The sequence shown here is derived from an EMBL/GenBank/DDBJ whole genome shotgun (WGS) entry which is preliminary data.</text>
</comment>
<evidence type="ECO:0000313" key="14">
    <source>
        <dbReference type="EMBL" id="KAK2570487.1"/>
    </source>
</evidence>
<evidence type="ECO:0000256" key="9">
    <source>
        <dbReference type="ARBA" id="ARBA00048679"/>
    </source>
</evidence>
<dbReference type="FunFam" id="3.30.200.20:FF:000315">
    <property type="entry name" value="Calcium-dependent protein kinase 3"/>
    <property type="match status" value="1"/>
</dbReference>
<keyword evidence="7 10" id="KW-0067">ATP-binding</keyword>
<proteinExistence type="inferred from homology"/>
<feature type="compositionally biased region" description="Low complexity" evidence="11">
    <location>
        <begin position="438"/>
        <end position="451"/>
    </location>
</feature>
<sequence>MATSNYNSSFRGPTDHETARSSKTVTFYINGDRNFHGHVMVITSRRFRSVDILLLELGNLRYFRDLPLGVRYLFALETGSKIDNLDQLIDGKAYVCSSHSRLKKISYGGRQRQSLWGARQQFELPNIHEMESNETRRRHLGVNRSSEHSEHRGKSDTHAAASVSRVNKKPKIVTVIRNGPHKPRTVVKTLLNKRTAQKLEQVLDEVASAFGNTGGLSPPRKLFTVTGKHIRDVAELFRDENNVFIAVGKEKFSPEEISDILEDFEQNASSKRQTKHKQPKASNEGMSYGKQRKDKELEQSKSLATAGENKLPKLPDIHTKVESQPQQEITIKPHAQIASTTKHTRVSHDKGAKVRANELRNPERKRQAGLKLPQISGNNLVSKAEKENQENTEISKPSDEGNNSVFGTNAAHCQVMGSKNTSDGHGGKGKQRKKDSVSKNQTSSSNKTLTKSSRDDSGIVAEDDVKYGTVTDKNVEDVYHMGKKIGDGNFADVRECVDKITKKEFALKIVDKNKIRGKEQMIKEEIEIMRRCKHPNIVQMYEDYDTPRHIYLVMELIKGGDLFDAISSSVKFTEDVTRSYVKDIAKSLAYLHRRKIVHRDLKPENLLVHKKPNGQTILKLADFGLAMEVKTPIFTVCGTPTYVAPEILEETGYGLKVDMWAAGVITYIMLCGFPPFRSAKRDQDELFDLIMEGDYEFLSPYWDHISEGAKDLISKLLVVNPNERHSAEDVLVHRWIKSASNSELGEDEFLGRKITTRRTFKAAALAVQGAKRFESLAEQFKHQRGEKVIVR</sequence>
<comment type="similarity">
    <text evidence="1">Belongs to the protein kinase superfamily. CAMK Ser/Thr protein kinase family. CaMK subfamily.</text>
</comment>
<feature type="domain" description="Protein kinase" evidence="12">
    <location>
        <begin position="479"/>
        <end position="736"/>
    </location>
</feature>